<protein>
    <submittedName>
        <fullName evidence="3">Chaperonin GroEL</fullName>
    </submittedName>
</protein>
<sequence length="519" mass="55576">MSNAIVKNLNFGSDAKNNVFAGITKLTQAVSSTLGASGKCVMLEDQTGEPIITKDGVTVADAITLLDPVENMGATLLRQAARKTVREAGDGTTTATVLAHAILEEAYKVATKENSRDLKKAIGTATDKVVDYLNSIVTTVKGDMIDQVATISTNNDPELGKIIADAFRSVDETGVVILEVSDLPETVFDTIDGIQYDRGLKNIHFVTNKETNTSELDKPLVLIVESEVENVRKIQSVLEYAIKQNRSLLIIADVDQQVMSALAMNKLKGNIKVNLIDAPVYGVNKKETLEDLALLTGATVINEDLGDDIDLIGPEHLGEIQKSVTSQMETILHVGEVCDEVKDIIKDLKAKLKTAKHPGIVVNTEKRLARLSGKVAVVKVGANSEVELKEKKDRVEDAICATKAAIKEGIVPGGGIALLNAAQQVKTSNAYENILLRAIKAPFKTILSNAGIVNYKTSLTEGKGLDVVTGNMVNMIESGIIDPLLVTKSALKNAASVASTILSTNCVINNLRINEGNRE</sequence>
<dbReference type="Pfam" id="PF00118">
    <property type="entry name" value="Cpn60_TCP1"/>
    <property type="match status" value="1"/>
</dbReference>
<dbReference type="FunFam" id="3.50.7.10:FF:000001">
    <property type="entry name" value="60 kDa chaperonin"/>
    <property type="match status" value="1"/>
</dbReference>
<dbReference type="InterPro" id="IPR027409">
    <property type="entry name" value="GroEL-like_apical_dom_sf"/>
</dbReference>
<dbReference type="SUPFAM" id="SSF48592">
    <property type="entry name" value="GroEL equatorial domain-like"/>
    <property type="match status" value="1"/>
</dbReference>
<dbReference type="SUPFAM" id="SSF52029">
    <property type="entry name" value="GroEL apical domain-like"/>
    <property type="match status" value="1"/>
</dbReference>
<proteinExistence type="inferred from homology"/>
<dbReference type="EMBL" id="KU595514">
    <property type="protein sequence ID" value="AQM32680.1"/>
    <property type="molecule type" value="Genomic_DNA"/>
</dbReference>
<dbReference type="PRINTS" id="PR00298">
    <property type="entry name" value="CHAPERONIN60"/>
</dbReference>
<dbReference type="GO" id="GO:0005524">
    <property type="term" value="F:ATP binding"/>
    <property type="evidence" value="ECO:0007669"/>
    <property type="project" value="InterPro"/>
</dbReference>
<reference evidence="3" key="1">
    <citation type="journal article" date="2017" name="ISME J.">
        <title>Novel chaperonins are prevalent in the virioplankton and demonstrate links to viral biology and ecology.</title>
        <authorList>
            <person name="Marine R.L."/>
            <person name="Nasko D.J."/>
            <person name="Wray J."/>
            <person name="Polson S.W."/>
            <person name="Wommack K.E."/>
        </authorList>
    </citation>
    <scope>NUCLEOTIDE SEQUENCE</scope>
</reference>
<dbReference type="SUPFAM" id="SSF54849">
    <property type="entry name" value="GroEL-intermediate domain like"/>
    <property type="match status" value="2"/>
</dbReference>
<dbReference type="NCBIfam" id="NF000592">
    <property type="entry name" value="PRK00013.1"/>
    <property type="match status" value="1"/>
</dbReference>
<evidence type="ECO:0000313" key="3">
    <source>
        <dbReference type="EMBL" id="AQM32680.1"/>
    </source>
</evidence>
<keyword evidence="2" id="KW-0143">Chaperone</keyword>
<organism evidence="3">
    <name type="scientific">uncultured virus</name>
    <dbReference type="NCBI Taxonomy" id="340016"/>
    <lineage>
        <taxon>Viruses</taxon>
        <taxon>environmental samples</taxon>
    </lineage>
</organism>
<dbReference type="GO" id="GO:0140662">
    <property type="term" value="F:ATP-dependent protein folding chaperone"/>
    <property type="evidence" value="ECO:0007669"/>
    <property type="project" value="InterPro"/>
</dbReference>
<dbReference type="Gene3D" id="1.10.560.10">
    <property type="entry name" value="GroEL-like equatorial domain"/>
    <property type="match status" value="1"/>
</dbReference>
<dbReference type="InterPro" id="IPR002423">
    <property type="entry name" value="Cpn60/GroEL/TCP-1"/>
</dbReference>
<dbReference type="GO" id="GO:0042026">
    <property type="term" value="P:protein refolding"/>
    <property type="evidence" value="ECO:0007669"/>
    <property type="project" value="InterPro"/>
</dbReference>
<comment type="similarity">
    <text evidence="1">Belongs to the chaperonin (HSP60) family.</text>
</comment>
<name>A0A240F7A9_9VIRU</name>
<accession>A0A240F7A9</accession>
<dbReference type="InterPro" id="IPR001844">
    <property type="entry name" value="Cpn60/GroEL"/>
</dbReference>
<gene>
    <name evidence="3" type="primary">GroEL</name>
</gene>
<evidence type="ECO:0000256" key="2">
    <source>
        <dbReference type="ARBA" id="ARBA00023186"/>
    </source>
</evidence>
<dbReference type="PANTHER" id="PTHR45633">
    <property type="entry name" value="60 KDA HEAT SHOCK PROTEIN, MITOCHONDRIAL"/>
    <property type="match status" value="1"/>
</dbReference>
<dbReference type="Gene3D" id="3.30.260.10">
    <property type="entry name" value="TCP-1-like chaperonin intermediate domain"/>
    <property type="match status" value="1"/>
</dbReference>
<dbReference type="InterPro" id="IPR027413">
    <property type="entry name" value="GROEL-like_equatorial_sf"/>
</dbReference>
<evidence type="ECO:0000256" key="1">
    <source>
        <dbReference type="ARBA" id="ARBA00006607"/>
    </source>
</evidence>
<dbReference type="InterPro" id="IPR027410">
    <property type="entry name" value="TCP-1-like_intermed_sf"/>
</dbReference>
<dbReference type="NCBIfam" id="NF009487">
    <property type="entry name" value="PRK12849.1"/>
    <property type="match status" value="1"/>
</dbReference>
<dbReference type="Gene3D" id="3.50.7.10">
    <property type="entry name" value="GroEL"/>
    <property type="match status" value="1"/>
</dbReference>